<feature type="compositionally biased region" description="Basic and acidic residues" evidence="1">
    <location>
        <begin position="928"/>
        <end position="966"/>
    </location>
</feature>
<evidence type="ECO:0000313" key="4">
    <source>
        <dbReference type="EMBL" id="GAQ77888.1"/>
    </source>
</evidence>
<evidence type="ECO:0000256" key="1">
    <source>
        <dbReference type="SAM" id="MobiDB-lite"/>
    </source>
</evidence>
<feature type="compositionally biased region" description="Basic and acidic residues" evidence="1">
    <location>
        <begin position="658"/>
        <end position="668"/>
    </location>
</feature>
<reference evidence="4 5" key="1">
    <citation type="journal article" date="2014" name="Nat. Commun.">
        <title>Klebsormidium flaccidum genome reveals primary factors for plant terrestrial adaptation.</title>
        <authorList>
            <person name="Hori K."/>
            <person name="Maruyama F."/>
            <person name="Fujisawa T."/>
            <person name="Togashi T."/>
            <person name="Yamamoto N."/>
            <person name="Seo M."/>
            <person name="Sato S."/>
            <person name="Yamada T."/>
            <person name="Mori H."/>
            <person name="Tajima N."/>
            <person name="Moriyama T."/>
            <person name="Ikeuchi M."/>
            <person name="Watanabe M."/>
            <person name="Wada H."/>
            <person name="Kobayashi K."/>
            <person name="Saito M."/>
            <person name="Masuda T."/>
            <person name="Sasaki-Sekimoto Y."/>
            <person name="Mashiguchi K."/>
            <person name="Awai K."/>
            <person name="Shimojima M."/>
            <person name="Masuda S."/>
            <person name="Iwai M."/>
            <person name="Nobusawa T."/>
            <person name="Narise T."/>
            <person name="Kondo S."/>
            <person name="Saito H."/>
            <person name="Sato R."/>
            <person name="Murakawa M."/>
            <person name="Ihara Y."/>
            <person name="Oshima-Yamada Y."/>
            <person name="Ohtaka K."/>
            <person name="Satoh M."/>
            <person name="Sonobe K."/>
            <person name="Ishii M."/>
            <person name="Ohtani R."/>
            <person name="Kanamori-Sato M."/>
            <person name="Honoki R."/>
            <person name="Miyazaki D."/>
            <person name="Mochizuki H."/>
            <person name="Umetsu J."/>
            <person name="Higashi K."/>
            <person name="Shibata D."/>
            <person name="Kamiya Y."/>
            <person name="Sato N."/>
            <person name="Nakamura Y."/>
            <person name="Tabata S."/>
            <person name="Ida S."/>
            <person name="Kurokawa K."/>
            <person name="Ohta H."/>
        </authorList>
    </citation>
    <scope>NUCLEOTIDE SEQUENCE [LARGE SCALE GENOMIC DNA]</scope>
    <source>
        <strain evidence="4 5">NIES-2285</strain>
    </source>
</reference>
<accession>A0A1Y1HPY2</accession>
<feature type="region of interest" description="Disordered" evidence="1">
    <location>
        <begin position="258"/>
        <end position="277"/>
    </location>
</feature>
<proteinExistence type="predicted"/>
<evidence type="ECO:0000313" key="5">
    <source>
        <dbReference type="Proteomes" id="UP000054558"/>
    </source>
</evidence>
<protein>
    <submittedName>
        <fullName evidence="4">Uncharacterized protein</fullName>
    </submittedName>
</protein>
<organism evidence="4 5">
    <name type="scientific">Klebsormidium nitens</name>
    <name type="common">Green alga</name>
    <name type="synonym">Ulothrix nitens</name>
    <dbReference type="NCBI Taxonomy" id="105231"/>
    <lineage>
        <taxon>Eukaryota</taxon>
        <taxon>Viridiplantae</taxon>
        <taxon>Streptophyta</taxon>
        <taxon>Klebsormidiophyceae</taxon>
        <taxon>Klebsormidiales</taxon>
        <taxon>Klebsormidiaceae</taxon>
        <taxon>Klebsormidium</taxon>
    </lineage>
</organism>
<dbReference type="SUPFAM" id="SSF48317">
    <property type="entry name" value="Acid phosphatase/Vanadium-dependent haloperoxidase"/>
    <property type="match status" value="1"/>
</dbReference>
<dbReference type="PANTHER" id="PTHR34599">
    <property type="entry name" value="PEROXIDASE-RELATED"/>
    <property type="match status" value="1"/>
</dbReference>
<dbReference type="PANTHER" id="PTHR34599:SF2">
    <property type="entry name" value="TRAF-TYPE DOMAIN-CONTAINING PROTEIN"/>
    <property type="match status" value="1"/>
</dbReference>
<dbReference type="CDD" id="cd03398">
    <property type="entry name" value="PAP2_haloperoxidase"/>
    <property type="match status" value="1"/>
</dbReference>
<feature type="compositionally biased region" description="Basic and acidic residues" evidence="1">
    <location>
        <begin position="711"/>
        <end position="729"/>
    </location>
</feature>
<feature type="region of interest" description="Disordered" evidence="1">
    <location>
        <begin position="910"/>
        <end position="980"/>
    </location>
</feature>
<feature type="compositionally biased region" description="Low complexity" evidence="1">
    <location>
        <begin position="261"/>
        <end position="271"/>
    </location>
</feature>
<feature type="compositionally biased region" description="Basic and acidic residues" evidence="1">
    <location>
        <begin position="593"/>
        <end position="609"/>
    </location>
</feature>
<gene>
    <name evidence="4" type="ORF">KFL_000050250</name>
</gene>
<dbReference type="InterPro" id="IPR052559">
    <property type="entry name" value="V-haloperoxidase"/>
</dbReference>
<dbReference type="Pfam" id="PF21167">
    <property type="entry name" value="DUF6851"/>
    <property type="match status" value="1"/>
</dbReference>
<feature type="compositionally biased region" description="Polar residues" evidence="1">
    <location>
        <begin position="88"/>
        <end position="102"/>
    </location>
</feature>
<feature type="region of interest" description="Disordered" evidence="1">
    <location>
        <begin position="585"/>
        <end position="668"/>
    </location>
</feature>
<dbReference type="InterPro" id="IPR036938">
    <property type="entry name" value="PAP2/HPO_sf"/>
</dbReference>
<feature type="region of interest" description="Disordered" evidence="1">
    <location>
        <begin position="1"/>
        <end position="109"/>
    </location>
</feature>
<feature type="domain" description="DUF6851" evidence="2">
    <location>
        <begin position="1074"/>
        <end position="1214"/>
    </location>
</feature>
<dbReference type="Proteomes" id="UP000054558">
    <property type="component" value="Unassembled WGS sequence"/>
</dbReference>
<dbReference type="InterPro" id="IPR049283">
    <property type="entry name" value="DUF6851"/>
</dbReference>
<dbReference type="EMBL" id="DF236954">
    <property type="protein sequence ID" value="GAQ77888.1"/>
    <property type="molecule type" value="Genomic_DNA"/>
</dbReference>
<keyword evidence="5" id="KW-1185">Reference proteome</keyword>
<dbReference type="OrthoDB" id="532701at2759"/>
<feature type="region of interest" description="Disordered" evidence="1">
    <location>
        <begin position="711"/>
        <end position="735"/>
    </location>
</feature>
<dbReference type="InterPro" id="IPR055161">
    <property type="entry name" value="NapH1-like_2nd"/>
</dbReference>
<feature type="domain" description="Vanadium-dependent haloperoxidase NapH1-like second helical-bundle" evidence="3">
    <location>
        <begin position="1329"/>
        <end position="1491"/>
    </location>
</feature>
<sequence>MASSSSSYLNALLNRDPSPGKGSNPARSAPSLAVRNVTTDEVSVQGARKSASEGAQMYLTPLAPGRKPSPPRSRASSHLPDSVPITPTKGSRPSLSTSNIEQGSDDESQLDVVIRGDNGKEYAVLAPPGGSAIVTEDVLSVKLFGADFVGSVTLRRENGRADESTEWLDGRFVYCLSPGCYLAEGIRSARAVNRSSGSLEDSTRRRLSVGTSGIQGRTRCSQAASVSVKSKGGLLDTLARRQSGGSLLTGAKSRTTLQLDSRASSGRARTSARAREEEVESVFKVPKDKEAGICHTGQEAERRQSYRVGDEIKSAVRFRDGEVEKALKAAVEKGEDLAELIEKIRPLTDMGKARQLLELGRAARRNSGSDFSQKYGELDFMARSPLKLIQHVLLPEQVPKGSGQVPCTFMMSVEGMGSGLGTAMRMSVPGKDLYGEVAYVDSQKVSDSPTEYLMRLSTYSPVEKRMLTVCSALLPSESTECTKEFCHHLKNWYDAKLGDGQLWREAKNWSDFWFHREAMEDEMRLAGFINPTANLAEVDNAAFWTREGGKGGGYLSTGQVVKNQAKQALIQIAQRMEFERAGVVGGGPSLGELEMRSESRKRSFERARGGGEGLEVEEEEGERERKRRRRQSLGVGYGGPSTSIRKGGVEGGELTESSTHRHDQRRVEKWPRGWEYRSGGKVDLNETPEDESCFLVTVDEVEEQRRLWDEAKKKGSARRQEEQELDRRGGGAGPWMQREGEIEKEAEVDEGVGQKKGEEELKLVGEERYALSDWVVARLDVDDGAACVGAVTAREPCGVKDFSKERLTPTSGPLVFIKHGLRKFYTKDAGRSIDTGLVFVSRLKMCAGGACTMLNGSCADSEKSPDLGKVFGVAAGSNLTREEVEELGRRGVMVDATMVVDIEKGAPRLPLTGATLNGQSRHRGKPSSTEESRRALARVEEERLREVEERRRQRESVREEKEERTARPKVRNGRQPPPILCMKMGSSKSSTTLLFFLLAGMCLLSNTAIPVSADEVVTSTVASHRKLHQMAPQPAPAPAAPRPYYATILTILGPVRTVLPTLEVPLLLRVTGAIDIALYEAWVAYTPNSLGLFLGSKLRRPSSEFTDENKNLACVYSVFRVLQSLFPQGAKVASAGMTAAGLDPNNTSTDPTSPVGVGNLAAAAVTAYLLQDGFNQAGSLPGQVGSFRSNYSDYTGNVPVNTAHELKDPTRWQPLVDARFGLGFFVEQQHLTPQGGHVTPFSYSRASNFSVPPPVASQNASAPAYKDQADEVLAASRNLTDAQKMTVEHFDNKLLSLGFDSVLYLGPKYGKDNLDDFIKITALTGLTLTDALIAVWYQKTKYDSVRPTTAIRYLYQNEFVTAWGGPGLGPTQVNGSEWQSYLRTQAHSDYTSGSACFCAAVAASARAFYGSDALGTPYAKPAGSSAVEPGITPGQNLTLSWATWSDWAAACGQSRLQGGVHFQAAITESRNLCAPIGQLVYDKFMTYVNGTAPDMA</sequence>
<name>A0A1Y1HPY2_KLENI</name>
<dbReference type="Pfam" id="PF22778">
    <property type="entry name" value="VCPO_2nd"/>
    <property type="match status" value="1"/>
</dbReference>
<evidence type="ECO:0000259" key="3">
    <source>
        <dbReference type="Pfam" id="PF22778"/>
    </source>
</evidence>
<dbReference type="Gene3D" id="1.10.606.20">
    <property type="match status" value="1"/>
</dbReference>
<evidence type="ECO:0000259" key="2">
    <source>
        <dbReference type="Pfam" id="PF21167"/>
    </source>
</evidence>